<protein>
    <submittedName>
        <fullName evidence="2">Uncharacterized protein</fullName>
    </submittedName>
</protein>
<sequence length="93" mass="10611">MEMDLASFVAVPIKVHMTQYILAVARFLLQSLKMAQDPAVEEVHEKKMFDLQMGNGPTTHYFQELETQAMLASLHNDDEPPGSVRSEFVDFMH</sequence>
<dbReference type="Proteomes" id="UP000219338">
    <property type="component" value="Unassembled WGS sequence"/>
</dbReference>
<gene>
    <name evidence="2" type="ORF">ARMOST_09955</name>
</gene>
<evidence type="ECO:0000313" key="2">
    <source>
        <dbReference type="EMBL" id="SJL06613.1"/>
    </source>
</evidence>
<keyword evidence="3" id="KW-1185">Reference proteome</keyword>
<evidence type="ECO:0000313" key="3">
    <source>
        <dbReference type="Proteomes" id="UP000219338"/>
    </source>
</evidence>
<evidence type="ECO:0000256" key="1">
    <source>
        <dbReference type="SAM" id="MobiDB-lite"/>
    </source>
</evidence>
<proteinExistence type="predicted"/>
<dbReference type="OrthoDB" id="3118617at2759"/>
<organism evidence="2 3">
    <name type="scientific">Armillaria ostoyae</name>
    <name type="common">Armillaria root rot fungus</name>
    <dbReference type="NCBI Taxonomy" id="47428"/>
    <lineage>
        <taxon>Eukaryota</taxon>
        <taxon>Fungi</taxon>
        <taxon>Dikarya</taxon>
        <taxon>Basidiomycota</taxon>
        <taxon>Agaricomycotina</taxon>
        <taxon>Agaricomycetes</taxon>
        <taxon>Agaricomycetidae</taxon>
        <taxon>Agaricales</taxon>
        <taxon>Marasmiineae</taxon>
        <taxon>Physalacriaceae</taxon>
        <taxon>Armillaria</taxon>
    </lineage>
</organism>
<accession>A0A284RCY3</accession>
<dbReference type="EMBL" id="FUEG01000007">
    <property type="protein sequence ID" value="SJL06613.1"/>
    <property type="molecule type" value="Genomic_DNA"/>
</dbReference>
<reference evidence="3" key="1">
    <citation type="journal article" date="2017" name="Nat. Ecol. Evol.">
        <title>Genome expansion and lineage-specific genetic innovations in the forest pathogenic fungi Armillaria.</title>
        <authorList>
            <person name="Sipos G."/>
            <person name="Prasanna A.N."/>
            <person name="Walter M.C."/>
            <person name="O'Connor E."/>
            <person name="Balint B."/>
            <person name="Krizsan K."/>
            <person name="Kiss B."/>
            <person name="Hess J."/>
            <person name="Varga T."/>
            <person name="Slot J."/>
            <person name="Riley R."/>
            <person name="Boka B."/>
            <person name="Rigling D."/>
            <person name="Barry K."/>
            <person name="Lee J."/>
            <person name="Mihaltcheva S."/>
            <person name="LaButti K."/>
            <person name="Lipzen A."/>
            <person name="Waldron R."/>
            <person name="Moloney N.M."/>
            <person name="Sperisen C."/>
            <person name="Kredics L."/>
            <person name="Vagvoelgyi C."/>
            <person name="Patrignani A."/>
            <person name="Fitzpatrick D."/>
            <person name="Nagy I."/>
            <person name="Doyle S."/>
            <person name="Anderson J.B."/>
            <person name="Grigoriev I.V."/>
            <person name="Gueldener U."/>
            <person name="Muensterkoetter M."/>
            <person name="Nagy L.G."/>
        </authorList>
    </citation>
    <scope>NUCLEOTIDE SEQUENCE [LARGE SCALE GENOMIC DNA]</scope>
    <source>
        <strain evidence="3">C18/9</strain>
    </source>
</reference>
<dbReference type="AlphaFoldDB" id="A0A284RCY3"/>
<name>A0A284RCY3_ARMOS</name>
<feature type="region of interest" description="Disordered" evidence="1">
    <location>
        <begin position="74"/>
        <end position="93"/>
    </location>
</feature>